<accession>G0NE20</accession>
<keyword evidence="10" id="KW-1185">Reference proteome</keyword>
<dbReference type="InterPro" id="IPR008166">
    <property type="entry name" value="Glyco_transf_92"/>
</dbReference>
<evidence type="ECO:0000256" key="8">
    <source>
        <dbReference type="RuleBase" id="RU366017"/>
    </source>
</evidence>
<dbReference type="AlphaFoldDB" id="G0NE20"/>
<dbReference type="InParanoid" id="G0NE20"/>
<reference evidence="10" key="1">
    <citation type="submission" date="2011-07" db="EMBL/GenBank/DDBJ databases">
        <authorList>
            <consortium name="Caenorhabditis brenneri Sequencing and Analysis Consortium"/>
            <person name="Wilson R.K."/>
        </authorList>
    </citation>
    <scope>NUCLEOTIDE SEQUENCE [LARGE SCALE GENOMIC DNA]</scope>
    <source>
        <strain evidence="10">PB2801</strain>
    </source>
</reference>
<dbReference type="FunCoup" id="G0NE20">
    <property type="interactions" value="5"/>
</dbReference>
<keyword evidence="4 8" id="KW-0808">Transferase</keyword>
<name>G0NE20_CAEBE</name>
<proteinExistence type="inferred from homology"/>
<dbReference type="OrthoDB" id="5777994at2759"/>
<dbReference type="GO" id="GO:0016757">
    <property type="term" value="F:glycosyltransferase activity"/>
    <property type="evidence" value="ECO:0007669"/>
    <property type="project" value="UniProtKB-UniRule"/>
</dbReference>
<evidence type="ECO:0000256" key="6">
    <source>
        <dbReference type="ARBA" id="ARBA00022989"/>
    </source>
</evidence>
<dbReference type="OMA" id="GISAPCW"/>
<evidence type="ECO:0000256" key="3">
    <source>
        <dbReference type="ARBA" id="ARBA00022676"/>
    </source>
</evidence>
<dbReference type="PANTHER" id="PTHR21461:SF8">
    <property type="entry name" value="DOLICHYL-PHOSPHATE-MANNOSE--PROTEIN MANNOSYLTRANSFERASE-RELATED"/>
    <property type="match status" value="1"/>
</dbReference>
<keyword evidence="5 8" id="KW-0812">Transmembrane</keyword>
<dbReference type="GO" id="GO:0005737">
    <property type="term" value="C:cytoplasm"/>
    <property type="evidence" value="ECO:0007669"/>
    <property type="project" value="TreeGrafter"/>
</dbReference>
<sequence length="490" mass="57808">MRKEDVSDRWSLLVAQGSGGSEKIGNSSNSWKSHALFYTFSVVLFVNIVYFSIFVTDKSQDDDLEDPIFAFNSSHCPYEEWNTIRTSEIPNSKLHAEWASKNISNPIYLYHTLPSVLAAFVYKDQITVTLTSENQYNASVFCRYYDCRRQEIIDPFPSVIYPVSTVFCARRPGAKYISISKTLNDTTEYSVPIIPRIDKPPHYLTVCMATLYGDEPKFLQIVDFIEYYKLQGATFFHIYLRNVTDYDRILLDDYVRTGDIEIIKMHDHFWRDDFMWHNAQINDCHHRNKYFSKWTAVVDIDERIEMRSREYRTITDYLDSIHNASIVNLHFRVQWVIKQDNTPARYENEEQLTREMLFHKYQNISQPGGLWDQPKCIIRPEKVFAMHIHIPLAVYSGERFTPVDPSVGVVRHYRNVEQRVFNTGLKVMMSHAPFKINPIDKWIDEELTKSIVKRVQWVYDISDLPCIKKQEMYWVYGNINSECWLRMNGL</sequence>
<evidence type="ECO:0000256" key="5">
    <source>
        <dbReference type="ARBA" id="ARBA00022692"/>
    </source>
</evidence>
<keyword evidence="7 8" id="KW-0472">Membrane</keyword>
<dbReference type="GO" id="GO:0016020">
    <property type="term" value="C:membrane"/>
    <property type="evidence" value="ECO:0007669"/>
    <property type="project" value="UniProtKB-SubCell"/>
</dbReference>
<organism evidence="10">
    <name type="scientific">Caenorhabditis brenneri</name>
    <name type="common">Nematode worm</name>
    <dbReference type="NCBI Taxonomy" id="135651"/>
    <lineage>
        <taxon>Eukaryota</taxon>
        <taxon>Metazoa</taxon>
        <taxon>Ecdysozoa</taxon>
        <taxon>Nematoda</taxon>
        <taxon>Chromadorea</taxon>
        <taxon>Rhabditida</taxon>
        <taxon>Rhabditina</taxon>
        <taxon>Rhabditomorpha</taxon>
        <taxon>Rhabditoidea</taxon>
        <taxon>Rhabditidae</taxon>
        <taxon>Peloderinae</taxon>
        <taxon>Caenorhabditis</taxon>
    </lineage>
</organism>
<protein>
    <recommendedName>
        <fullName evidence="8">Glycosyltransferase family 92 protein</fullName>
        <ecNumber evidence="8">2.4.1.-</ecNumber>
    </recommendedName>
</protein>
<dbReference type="Proteomes" id="UP000008068">
    <property type="component" value="Unassembled WGS sequence"/>
</dbReference>
<dbReference type="HOGENOM" id="CLU_008031_2_0_1"/>
<evidence type="ECO:0000256" key="2">
    <source>
        <dbReference type="ARBA" id="ARBA00007647"/>
    </source>
</evidence>
<keyword evidence="6 8" id="KW-1133">Transmembrane helix</keyword>
<dbReference type="EMBL" id="GL379871">
    <property type="protein sequence ID" value="EGT58672.1"/>
    <property type="molecule type" value="Genomic_DNA"/>
</dbReference>
<evidence type="ECO:0000313" key="10">
    <source>
        <dbReference type="Proteomes" id="UP000008068"/>
    </source>
</evidence>
<comment type="similarity">
    <text evidence="2 8">Belongs to the glycosyltransferase 92 family.</text>
</comment>
<dbReference type="eggNOG" id="KOG4735">
    <property type="taxonomic scope" value="Eukaryota"/>
</dbReference>
<dbReference type="Pfam" id="PF01697">
    <property type="entry name" value="Glyco_transf_92"/>
    <property type="match status" value="1"/>
</dbReference>
<keyword evidence="3 8" id="KW-0328">Glycosyltransferase</keyword>
<gene>
    <name evidence="9" type="ORF">CAEBREN_10571</name>
</gene>
<evidence type="ECO:0000256" key="1">
    <source>
        <dbReference type="ARBA" id="ARBA00004167"/>
    </source>
</evidence>
<dbReference type="PANTHER" id="PTHR21461">
    <property type="entry name" value="GLYCOSYLTRANSFERASE FAMILY 92 PROTEIN"/>
    <property type="match status" value="1"/>
</dbReference>
<evidence type="ECO:0000256" key="4">
    <source>
        <dbReference type="ARBA" id="ARBA00022679"/>
    </source>
</evidence>
<evidence type="ECO:0000256" key="7">
    <source>
        <dbReference type="ARBA" id="ARBA00023136"/>
    </source>
</evidence>
<comment type="subcellular location">
    <subcellularLocation>
        <location evidence="1">Membrane</location>
        <topology evidence="1">Single-pass membrane protein</topology>
    </subcellularLocation>
</comment>
<dbReference type="EC" id="2.4.1.-" evidence="8"/>
<evidence type="ECO:0000313" key="9">
    <source>
        <dbReference type="EMBL" id="EGT58672.1"/>
    </source>
</evidence>
<feature type="transmembrane region" description="Helical" evidence="8">
    <location>
        <begin position="35"/>
        <end position="55"/>
    </location>
</feature>